<evidence type="ECO:0000256" key="1">
    <source>
        <dbReference type="SAM" id="MobiDB-lite"/>
    </source>
</evidence>
<proteinExistence type="predicted"/>
<dbReference type="GeneID" id="109469605"/>
<organism evidence="2 3">
    <name type="scientific">Branchiostoma belcheri</name>
    <name type="common">Amphioxus</name>
    <dbReference type="NCBI Taxonomy" id="7741"/>
    <lineage>
        <taxon>Eukaryota</taxon>
        <taxon>Metazoa</taxon>
        <taxon>Chordata</taxon>
        <taxon>Cephalochordata</taxon>
        <taxon>Leptocardii</taxon>
        <taxon>Amphioxiformes</taxon>
        <taxon>Branchiostomatidae</taxon>
        <taxon>Branchiostoma</taxon>
    </lineage>
</organism>
<dbReference type="RefSeq" id="XP_019623704.1">
    <property type="nucleotide sequence ID" value="XM_019768145.1"/>
</dbReference>
<evidence type="ECO:0000313" key="3">
    <source>
        <dbReference type="RefSeq" id="XP_019623704.1"/>
    </source>
</evidence>
<reference evidence="3" key="1">
    <citation type="submission" date="2025-08" db="UniProtKB">
        <authorList>
            <consortium name="RefSeq"/>
        </authorList>
    </citation>
    <scope>IDENTIFICATION</scope>
    <source>
        <tissue evidence="3">Gonad</tissue>
    </source>
</reference>
<dbReference type="Proteomes" id="UP000515135">
    <property type="component" value="Unplaced"/>
</dbReference>
<dbReference type="AlphaFoldDB" id="A0A6P4YPV0"/>
<name>A0A6P4YPV0_BRABE</name>
<accession>A0A6P4YPV0</accession>
<dbReference type="OrthoDB" id="10045730at2759"/>
<gene>
    <name evidence="3" type="primary">LOC109469605</name>
</gene>
<feature type="compositionally biased region" description="Basic and acidic residues" evidence="1">
    <location>
        <begin position="156"/>
        <end position="165"/>
    </location>
</feature>
<feature type="region of interest" description="Disordered" evidence="1">
    <location>
        <begin position="284"/>
        <end position="304"/>
    </location>
</feature>
<dbReference type="KEGG" id="bbel:109469605"/>
<keyword evidence="2" id="KW-1185">Reference proteome</keyword>
<evidence type="ECO:0000313" key="2">
    <source>
        <dbReference type="Proteomes" id="UP000515135"/>
    </source>
</evidence>
<feature type="compositionally biased region" description="Polar residues" evidence="1">
    <location>
        <begin position="112"/>
        <end position="126"/>
    </location>
</feature>
<feature type="region of interest" description="Disordered" evidence="1">
    <location>
        <begin position="112"/>
        <end position="174"/>
    </location>
</feature>
<sequence length="327" mass="35442">MSTLRKVKTEYDLSTIGSQFESHQGGGDLSLLGKLTHECDEGTLKPGQHGDAASSFSESVNVSSLVQGYEALASRSNGDSGVAPSHALPGDDRVLISLRASVRKIKAELEQLTEQTESVPSASGVVTGTPPPKPPRLHHGDGVVTGTSPPKPPRLHHGDDTDKTTDNTPVPPTKPARCKDFVLYRNRLGQFEFLLLATEVPEKPFGATEETLRKIHVVCQAAGSIGPLPVGRLVAMNFLPVHGKTTPELYDILNRSAESVRLKIQPLDFPLATLQGLISEQEIPSEEETQENGASQPQTHPVKKLAKRRLWGSFLSRCRKALCSCWR</sequence>
<protein>
    <submittedName>
        <fullName evidence="3">Uncharacterized protein LOC109469605</fullName>
    </submittedName>
</protein>